<dbReference type="GO" id="GO:0070181">
    <property type="term" value="F:small ribosomal subunit rRNA binding"/>
    <property type="evidence" value="ECO:0007669"/>
    <property type="project" value="TreeGrafter"/>
</dbReference>
<keyword evidence="2 7" id="KW-0699">rRNA-binding</keyword>
<dbReference type="AlphaFoldDB" id="A0A398CKQ2"/>
<dbReference type="PANTHER" id="PTHR13479">
    <property type="entry name" value="30S RIBOSOMAL PROTEIN S18"/>
    <property type="match status" value="1"/>
</dbReference>
<dbReference type="PROSITE" id="PS00057">
    <property type="entry name" value="RIBOSOMAL_S18"/>
    <property type="match status" value="1"/>
</dbReference>
<evidence type="ECO:0000313" key="11">
    <source>
        <dbReference type="Proteomes" id="UP000266340"/>
    </source>
</evidence>
<feature type="compositionally biased region" description="Low complexity" evidence="9">
    <location>
        <begin position="1"/>
        <end position="10"/>
    </location>
</feature>
<accession>A0A398CKQ2</accession>
<dbReference type="SUPFAM" id="SSF46911">
    <property type="entry name" value="Ribosomal protein S18"/>
    <property type="match status" value="1"/>
</dbReference>
<evidence type="ECO:0000256" key="7">
    <source>
        <dbReference type="HAMAP-Rule" id="MF_00270"/>
    </source>
</evidence>
<dbReference type="InterPro" id="IPR036870">
    <property type="entry name" value="Ribosomal_bS18_sf"/>
</dbReference>
<evidence type="ECO:0000256" key="5">
    <source>
        <dbReference type="ARBA" id="ARBA00023274"/>
    </source>
</evidence>
<reference evidence="10 11" key="1">
    <citation type="submission" date="2018-09" db="EMBL/GenBank/DDBJ databases">
        <title>Cohnella cavernae sp. nov., isolated from a karst cave.</title>
        <authorList>
            <person name="Zhu H."/>
        </authorList>
    </citation>
    <scope>NUCLEOTIDE SEQUENCE [LARGE SCALE GENOMIC DNA]</scope>
    <source>
        <strain evidence="10 11">K2E09-144</strain>
    </source>
</reference>
<evidence type="ECO:0000256" key="8">
    <source>
        <dbReference type="RuleBase" id="RU003910"/>
    </source>
</evidence>
<evidence type="ECO:0000256" key="3">
    <source>
        <dbReference type="ARBA" id="ARBA00022884"/>
    </source>
</evidence>
<comment type="subunit">
    <text evidence="7">Part of the 30S ribosomal subunit. Forms a tight heterodimer with protein bS6.</text>
</comment>
<dbReference type="HAMAP" id="MF_00270">
    <property type="entry name" value="Ribosomal_bS18"/>
    <property type="match status" value="1"/>
</dbReference>
<dbReference type="EMBL" id="QXJM01000040">
    <property type="protein sequence ID" value="RIE01458.1"/>
    <property type="molecule type" value="Genomic_DNA"/>
</dbReference>
<dbReference type="RefSeq" id="WP_119151712.1">
    <property type="nucleotide sequence ID" value="NZ_JBHSOV010000040.1"/>
</dbReference>
<evidence type="ECO:0000256" key="6">
    <source>
        <dbReference type="ARBA" id="ARBA00035141"/>
    </source>
</evidence>
<dbReference type="Proteomes" id="UP000266340">
    <property type="component" value="Unassembled WGS sequence"/>
</dbReference>
<gene>
    <name evidence="7 10" type="primary">rpsR</name>
    <name evidence="10" type="ORF">D3H35_24175</name>
</gene>
<dbReference type="Pfam" id="PF01084">
    <property type="entry name" value="Ribosomal_S18"/>
    <property type="match status" value="1"/>
</dbReference>
<dbReference type="GO" id="GO:0006412">
    <property type="term" value="P:translation"/>
    <property type="evidence" value="ECO:0007669"/>
    <property type="project" value="UniProtKB-UniRule"/>
</dbReference>
<keyword evidence="5 7" id="KW-0687">Ribonucleoprotein</keyword>
<dbReference type="InterPro" id="IPR001648">
    <property type="entry name" value="Ribosomal_bS18"/>
</dbReference>
<evidence type="ECO:0000313" key="10">
    <source>
        <dbReference type="EMBL" id="RIE01458.1"/>
    </source>
</evidence>
<evidence type="ECO:0000256" key="1">
    <source>
        <dbReference type="ARBA" id="ARBA00005589"/>
    </source>
</evidence>
<name>A0A398CKQ2_9BACL</name>
<feature type="region of interest" description="Disordered" evidence="9">
    <location>
        <begin position="1"/>
        <end position="45"/>
    </location>
</feature>
<comment type="similarity">
    <text evidence="1 7 8">Belongs to the bacterial ribosomal protein bS18 family.</text>
</comment>
<proteinExistence type="inferred from homology"/>
<evidence type="ECO:0000256" key="4">
    <source>
        <dbReference type="ARBA" id="ARBA00022980"/>
    </source>
</evidence>
<dbReference type="PANTHER" id="PTHR13479:SF40">
    <property type="entry name" value="SMALL RIBOSOMAL SUBUNIT PROTEIN BS18M"/>
    <property type="match status" value="1"/>
</dbReference>
<evidence type="ECO:0000256" key="9">
    <source>
        <dbReference type="SAM" id="MobiDB-lite"/>
    </source>
</evidence>
<evidence type="ECO:0000256" key="2">
    <source>
        <dbReference type="ARBA" id="ARBA00022730"/>
    </source>
</evidence>
<organism evidence="10 11">
    <name type="scientific">Cohnella faecalis</name>
    <dbReference type="NCBI Taxonomy" id="2315694"/>
    <lineage>
        <taxon>Bacteria</taxon>
        <taxon>Bacillati</taxon>
        <taxon>Bacillota</taxon>
        <taxon>Bacilli</taxon>
        <taxon>Bacillales</taxon>
        <taxon>Paenibacillaceae</taxon>
        <taxon>Cohnella</taxon>
    </lineage>
</organism>
<feature type="compositionally biased region" description="Basic and acidic residues" evidence="9">
    <location>
        <begin position="11"/>
        <end position="36"/>
    </location>
</feature>
<dbReference type="GO" id="GO:0003735">
    <property type="term" value="F:structural constituent of ribosome"/>
    <property type="evidence" value="ECO:0007669"/>
    <property type="project" value="InterPro"/>
</dbReference>
<keyword evidence="4 7" id="KW-0689">Ribosomal protein</keyword>
<dbReference type="OrthoDB" id="9812008at2"/>
<protein>
    <recommendedName>
        <fullName evidence="6 7">Small ribosomal subunit protein bS18</fullName>
    </recommendedName>
</protein>
<dbReference type="PRINTS" id="PR00974">
    <property type="entry name" value="RIBOSOMALS18"/>
</dbReference>
<dbReference type="InterPro" id="IPR018275">
    <property type="entry name" value="Ribosomal_bS18_CS"/>
</dbReference>
<keyword evidence="11" id="KW-1185">Reference proteome</keyword>
<keyword evidence="3 7" id="KW-0694">RNA-binding</keyword>
<comment type="caution">
    <text evidence="10">The sequence shown here is derived from an EMBL/GenBank/DDBJ whole genome shotgun (WGS) entry which is preliminary data.</text>
</comment>
<dbReference type="NCBIfam" id="TIGR00165">
    <property type="entry name" value="S18"/>
    <property type="match status" value="1"/>
</dbReference>
<dbReference type="FunFam" id="4.10.640.10:FF:000003">
    <property type="entry name" value="30S ribosomal protein S18"/>
    <property type="match status" value="1"/>
</dbReference>
<sequence>MSEQQAAAPAAREERTYTPRENRGPGGGGDREQREPRKFRRGRNKRRKVCYFTVNKIKHVDYKDLDLLRKFISERGKILPRRVTGTKAKYQRMLTVAVKRSRQMALLPYTTE</sequence>
<dbReference type="GO" id="GO:0022627">
    <property type="term" value="C:cytosolic small ribosomal subunit"/>
    <property type="evidence" value="ECO:0007669"/>
    <property type="project" value="TreeGrafter"/>
</dbReference>
<dbReference type="Gene3D" id="4.10.640.10">
    <property type="entry name" value="Ribosomal protein S18"/>
    <property type="match status" value="1"/>
</dbReference>
<comment type="function">
    <text evidence="7">Binds as a heterodimer with protein bS6 to the central domain of the 16S rRNA, where it helps stabilize the platform of the 30S subunit.</text>
</comment>